<evidence type="ECO:0000259" key="3">
    <source>
        <dbReference type="Pfam" id="PF12928"/>
    </source>
</evidence>
<dbReference type="GO" id="GO:0000379">
    <property type="term" value="P:tRNA-type intron splice site recognition and cleavage"/>
    <property type="evidence" value="ECO:0007669"/>
    <property type="project" value="TreeGrafter"/>
</dbReference>
<keyword evidence="5" id="KW-1185">Reference proteome</keyword>
<name>A0A182QNW7_9DIPT</name>
<dbReference type="EMBL" id="AXCN02000877">
    <property type="status" value="NOT_ANNOTATED_CDS"/>
    <property type="molecule type" value="Genomic_DNA"/>
</dbReference>
<sequence length="190" mass="22038">MRNSVCIPCDGMAYKSEEKCGLLSGKDMVKHHTESYELQAQFNRLVSLEEFGDSRQNDLERMKEQLRLLLSQERVSNLDSISEGCWENDEQRVRITKLEGKWQTFGYEDSTGKYVESHEALFLMEMVQSSQPMPHFKELQKAYQQQKTAVPLMLMLVSDTLSVHCFLYDLRRVSRNIISLPDESKASSSR</sequence>
<evidence type="ECO:0000313" key="4">
    <source>
        <dbReference type="EnsemblMetazoa" id="AFAF013950-PA"/>
    </source>
</evidence>
<dbReference type="AlphaFoldDB" id="A0A182QNW7"/>
<evidence type="ECO:0000256" key="1">
    <source>
        <dbReference type="ARBA" id="ARBA00005736"/>
    </source>
</evidence>
<dbReference type="InterPro" id="IPR024336">
    <property type="entry name" value="tRNA_splic_suSen54_N"/>
</dbReference>
<evidence type="ECO:0000313" key="5">
    <source>
        <dbReference type="Proteomes" id="UP000075886"/>
    </source>
</evidence>
<dbReference type="EnsemblMetazoa" id="AFAF013950-RA">
    <property type="protein sequence ID" value="AFAF013950-PA"/>
    <property type="gene ID" value="AFAF013950"/>
</dbReference>
<feature type="domain" description="tRNA-splicing endonuclease subunit Sen54 N-terminal" evidence="3">
    <location>
        <begin position="69"/>
        <end position="126"/>
    </location>
</feature>
<dbReference type="GO" id="GO:0000214">
    <property type="term" value="C:tRNA-intron endonuclease complex"/>
    <property type="evidence" value="ECO:0007669"/>
    <property type="project" value="TreeGrafter"/>
</dbReference>
<reference evidence="4" key="2">
    <citation type="submission" date="2020-05" db="UniProtKB">
        <authorList>
            <consortium name="EnsemblMetazoa"/>
        </authorList>
    </citation>
    <scope>IDENTIFICATION</scope>
    <source>
        <strain evidence="4">FAR1</strain>
    </source>
</reference>
<dbReference type="Proteomes" id="UP000075886">
    <property type="component" value="Unassembled WGS sequence"/>
</dbReference>
<dbReference type="InterPro" id="IPR024337">
    <property type="entry name" value="tRNA_splic_suSen54"/>
</dbReference>
<dbReference type="PANTHER" id="PTHR21027">
    <property type="entry name" value="TRNA-SPLICING ENDONUCLEASE SUBUNIT SEN54"/>
    <property type="match status" value="1"/>
</dbReference>
<reference evidence="5" key="1">
    <citation type="submission" date="2014-01" db="EMBL/GenBank/DDBJ databases">
        <title>The Genome Sequence of Anopheles farauti FAR1 (V2).</title>
        <authorList>
            <consortium name="The Broad Institute Genomics Platform"/>
            <person name="Neafsey D.E."/>
            <person name="Besansky N."/>
            <person name="Howell P."/>
            <person name="Walton C."/>
            <person name="Young S.K."/>
            <person name="Zeng Q."/>
            <person name="Gargeya S."/>
            <person name="Fitzgerald M."/>
            <person name="Haas B."/>
            <person name="Abouelleil A."/>
            <person name="Allen A.W."/>
            <person name="Alvarado L."/>
            <person name="Arachchi H.M."/>
            <person name="Berlin A.M."/>
            <person name="Chapman S.B."/>
            <person name="Gainer-Dewar J."/>
            <person name="Goldberg J."/>
            <person name="Griggs A."/>
            <person name="Gujja S."/>
            <person name="Hansen M."/>
            <person name="Howarth C."/>
            <person name="Imamovic A."/>
            <person name="Ireland A."/>
            <person name="Larimer J."/>
            <person name="McCowan C."/>
            <person name="Murphy C."/>
            <person name="Pearson M."/>
            <person name="Poon T.W."/>
            <person name="Priest M."/>
            <person name="Roberts A."/>
            <person name="Saif S."/>
            <person name="Shea T."/>
            <person name="Sisk P."/>
            <person name="Sykes S."/>
            <person name="Wortman J."/>
            <person name="Nusbaum C."/>
            <person name="Birren B."/>
        </authorList>
    </citation>
    <scope>NUCLEOTIDE SEQUENCE [LARGE SCALE GENOMIC DNA]</scope>
    <source>
        <strain evidence="5">FAR1</strain>
    </source>
</reference>
<dbReference type="STRING" id="69004.A0A182QNW7"/>
<evidence type="ECO:0000256" key="2">
    <source>
        <dbReference type="ARBA" id="ARBA00022694"/>
    </source>
</evidence>
<dbReference type="Pfam" id="PF12928">
    <property type="entry name" value="tRNA_int_end_N2"/>
    <property type="match status" value="1"/>
</dbReference>
<dbReference type="PANTHER" id="PTHR21027:SF1">
    <property type="entry name" value="TRNA-SPLICING ENDONUCLEASE SUBUNIT SEN54"/>
    <property type="match status" value="1"/>
</dbReference>
<keyword evidence="2" id="KW-0819">tRNA processing</keyword>
<accession>A0A182QNW7</accession>
<organism evidence="4 5">
    <name type="scientific">Anopheles farauti</name>
    <dbReference type="NCBI Taxonomy" id="69004"/>
    <lineage>
        <taxon>Eukaryota</taxon>
        <taxon>Metazoa</taxon>
        <taxon>Ecdysozoa</taxon>
        <taxon>Arthropoda</taxon>
        <taxon>Hexapoda</taxon>
        <taxon>Insecta</taxon>
        <taxon>Pterygota</taxon>
        <taxon>Neoptera</taxon>
        <taxon>Endopterygota</taxon>
        <taxon>Diptera</taxon>
        <taxon>Nematocera</taxon>
        <taxon>Culicoidea</taxon>
        <taxon>Culicidae</taxon>
        <taxon>Anophelinae</taxon>
        <taxon>Anopheles</taxon>
    </lineage>
</organism>
<proteinExistence type="inferred from homology"/>
<comment type="similarity">
    <text evidence="1">Belongs to the SEN54 family.</text>
</comment>
<protein>
    <recommendedName>
        <fullName evidence="3">tRNA-splicing endonuclease subunit Sen54 N-terminal domain-containing protein</fullName>
    </recommendedName>
</protein>
<dbReference type="VEuPathDB" id="VectorBase:AFAF013950"/>